<evidence type="ECO:0000313" key="9">
    <source>
        <dbReference type="EMBL" id="KIU10370.1"/>
    </source>
</evidence>
<dbReference type="PANTHER" id="PTHR43266">
    <property type="entry name" value="MACROLIDE-EFFLUX PROTEIN"/>
    <property type="match status" value="1"/>
</dbReference>
<keyword evidence="2" id="KW-0813">Transport</keyword>
<comment type="caution">
    <text evidence="9">The sequence shown here is derived from an EMBL/GenBank/DDBJ whole genome shotgun (WGS) entry which is preliminary data.</text>
</comment>
<dbReference type="PANTHER" id="PTHR43266:SF2">
    <property type="entry name" value="MAJOR FACILITATOR SUPERFAMILY (MFS) PROFILE DOMAIN-CONTAINING PROTEIN"/>
    <property type="match status" value="1"/>
</dbReference>
<evidence type="ECO:0000256" key="7">
    <source>
        <dbReference type="SAM" id="Phobius"/>
    </source>
</evidence>
<dbReference type="AlphaFoldDB" id="A0A0D1KN90"/>
<dbReference type="PROSITE" id="PS50850">
    <property type="entry name" value="MFS"/>
    <property type="match status" value="1"/>
</dbReference>
<gene>
    <name evidence="9" type="ORF">SC09_Contig25orf00063</name>
</gene>
<keyword evidence="5 7" id="KW-1133">Transmembrane helix</keyword>
<dbReference type="PATRIC" id="fig|1423.173.peg.2476"/>
<evidence type="ECO:0000256" key="6">
    <source>
        <dbReference type="ARBA" id="ARBA00023136"/>
    </source>
</evidence>
<evidence type="ECO:0000256" key="1">
    <source>
        <dbReference type="ARBA" id="ARBA00004651"/>
    </source>
</evidence>
<feature type="transmembrane region" description="Helical" evidence="7">
    <location>
        <begin position="255"/>
        <end position="275"/>
    </location>
</feature>
<feature type="domain" description="Major facilitator superfamily (MFS) profile" evidence="8">
    <location>
        <begin position="11"/>
        <end position="402"/>
    </location>
</feature>
<dbReference type="Gene3D" id="1.20.1250.20">
    <property type="entry name" value="MFS general substrate transporter like domains"/>
    <property type="match status" value="1"/>
</dbReference>
<dbReference type="InterPro" id="IPR011701">
    <property type="entry name" value="MFS"/>
</dbReference>
<evidence type="ECO:0000259" key="8">
    <source>
        <dbReference type="PROSITE" id="PS50850"/>
    </source>
</evidence>
<feature type="transmembrane region" description="Helical" evidence="7">
    <location>
        <begin position="373"/>
        <end position="396"/>
    </location>
</feature>
<dbReference type="GO" id="GO:0022857">
    <property type="term" value="F:transmembrane transporter activity"/>
    <property type="evidence" value="ECO:0007669"/>
    <property type="project" value="InterPro"/>
</dbReference>
<feature type="transmembrane region" description="Helical" evidence="7">
    <location>
        <begin position="12"/>
        <end position="38"/>
    </location>
</feature>
<organism evidence="9 10">
    <name type="scientific">Bacillus subtilis</name>
    <dbReference type="NCBI Taxonomy" id="1423"/>
    <lineage>
        <taxon>Bacteria</taxon>
        <taxon>Bacillati</taxon>
        <taxon>Bacillota</taxon>
        <taxon>Bacilli</taxon>
        <taxon>Bacillales</taxon>
        <taxon>Bacillaceae</taxon>
        <taxon>Bacillus</taxon>
    </lineage>
</organism>
<evidence type="ECO:0000256" key="4">
    <source>
        <dbReference type="ARBA" id="ARBA00022692"/>
    </source>
</evidence>
<reference evidence="9 10" key="1">
    <citation type="submission" date="2014-12" db="EMBL/GenBank/DDBJ databases">
        <title>Comparative genome analysis of Bacillus coagulans HM-08, Clostridium butyricum HM-68, Bacillus subtilis HM-66 and Bacillus licheniformis BL-09.</title>
        <authorList>
            <person name="Zhang H."/>
        </authorList>
    </citation>
    <scope>NUCLEOTIDE SEQUENCE [LARGE SCALE GENOMIC DNA]</scope>
    <source>
        <strain evidence="9 10">HM-66</strain>
    </source>
</reference>
<feature type="transmembrane region" description="Helical" evidence="7">
    <location>
        <begin position="50"/>
        <end position="70"/>
    </location>
</feature>
<dbReference type="Pfam" id="PF07690">
    <property type="entry name" value="MFS_1"/>
    <property type="match status" value="1"/>
</dbReference>
<dbReference type="InterPro" id="IPR001958">
    <property type="entry name" value="Tet-R_TetA/multi-R_MdtG-like"/>
</dbReference>
<feature type="transmembrane region" description="Helical" evidence="7">
    <location>
        <begin position="217"/>
        <end position="235"/>
    </location>
</feature>
<feature type="transmembrane region" description="Helical" evidence="7">
    <location>
        <begin position="282"/>
        <end position="302"/>
    </location>
</feature>
<dbReference type="SUPFAM" id="SSF103473">
    <property type="entry name" value="MFS general substrate transporter"/>
    <property type="match status" value="1"/>
</dbReference>
<feature type="transmembrane region" description="Helical" evidence="7">
    <location>
        <begin position="308"/>
        <end position="336"/>
    </location>
</feature>
<evidence type="ECO:0000256" key="5">
    <source>
        <dbReference type="ARBA" id="ARBA00022989"/>
    </source>
</evidence>
<dbReference type="EMBL" id="JXBC01000004">
    <property type="protein sequence ID" value="KIU10370.1"/>
    <property type="molecule type" value="Genomic_DNA"/>
</dbReference>
<dbReference type="GO" id="GO:0005886">
    <property type="term" value="C:plasma membrane"/>
    <property type="evidence" value="ECO:0007669"/>
    <property type="project" value="UniProtKB-SubCell"/>
</dbReference>
<comment type="subcellular location">
    <subcellularLocation>
        <location evidence="1">Cell membrane</location>
        <topology evidence="1">Multi-pass membrane protein</topology>
    </subcellularLocation>
</comment>
<name>A0A0D1KN90_BACIU</name>
<proteinExistence type="predicted"/>
<sequence>MEKPLFCTQKGLMTLLASQTISSLGDWLHILAVLTLAAFQLDASPLDMSFLMMSFALPVIVLGPVSGLLADRFDRKMIMFLSEIGRALTVISCVYVSELWQLYVLLCLQSCFSSLFSPAKNGKLKELALEAYIQQAVSVSSMIDNSAKIFGPALGGMLIAAVSIHSVFYINAGAFFLSAVILFFLPRDAFLQKANTPQEKTSALASIKEGLQFLNRVPLLLTGLLTACIVLFVLQISDSQAIILIRSFSGAPPELAGWCMAVSGAGMLLTAAIAGRRRITSYLLYFSAGTLLLGLATGSAPFLSGTGIAGITLFIFAFFIMGAAFGLVHIPFQILVQTTVPVDYSGRVFGAIQSATTLASILGMAGGGMLAEWIGVSLAFLVCGCLLILIGLITLVGKKVSESRRYLVTKSNKGAQG</sequence>
<dbReference type="InterPro" id="IPR036259">
    <property type="entry name" value="MFS_trans_sf"/>
</dbReference>
<keyword evidence="4 7" id="KW-0812">Transmembrane</keyword>
<dbReference type="PRINTS" id="PR01035">
    <property type="entry name" value="TCRTETA"/>
</dbReference>
<keyword evidence="6 7" id="KW-0472">Membrane</keyword>
<dbReference type="InterPro" id="IPR020846">
    <property type="entry name" value="MFS_dom"/>
</dbReference>
<dbReference type="CDD" id="cd06173">
    <property type="entry name" value="MFS_MefA_like"/>
    <property type="match status" value="1"/>
</dbReference>
<dbReference type="Proteomes" id="UP000032247">
    <property type="component" value="Unassembled WGS sequence"/>
</dbReference>
<feature type="transmembrane region" description="Helical" evidence="7">
    <location>
        <begin position="348"/>
        <end position="367"/>
    </location>
</feature>
<protein>
    <submittedName>
        <fullName evidence="9">Efflux transporter</fullName>
    </submittedName>
</protein>
<keyword evidence="3" id="KW-1003">Cell membrane</keyword>
<evidence type="ECO:0000313" key="10">
    <source>
        <dbReference type="Proteomes" id="UP000032247"/>
    </source>
</evidence>
<accession>A0A0D1KN90</accession>
<evidence type="ECO:0000256" key="2">
    <source>
        <dbReference type="ARBA" id="ARBA00022448"/>
    </source>
</evidence>
<feature type="transmembrane region" description="Helical" evidence="7">
    <location>
        <begin position="158"/>
        <end position="185"/>
    </location>
</feature>
<evidence type="ECO:0000256" key="3">
    <source>
        <dbReference type="ARBA" id="ARBA00022475"/>
    </source>
</evidence>